<protein>
    <submittedName>
        <fullName evidence="2">Uncharacterized protein</fullName>
    </submittedName>
</protein>
<feature type="chain" id="PRO_5040322085" evidence="1">
    <location>
        <begin position="22"/>
        <end position="211"/>
    </location>
</feature>
<organism evidence="2 3">
    <name type="scientific">Drosophila gunungcola</name>
    <name type="common">fruit fly</name>
    <dbReference type="NCBI Taxonomy" id="103775"/>
    <lineage>
        <taxon>Eukaryota</taxon>
        <taxon>Metazoa</taxon>
        <taxon>Ecdysozoa</taxon>
        <taxon>Arthropoda</taxon>
        <taxon>Hexapoda</taxon>
        <taxon>Insecta</taxon>
        <taxon>Pterygota</taxon>
        <taxon>Neoptera</taxon>
        <taxon>Endopterygota</taxon>
        <taxon>Diptera</taxon>
        <taxon>Brachycera</taxon>
        <taxon>Muscomorpha</taxon>
        <taxon>Ephydroidea</taxon>
        <taxon>Drosophilidae</taxon>
        <taxon>Drosophila</taxon>
        <taxon>Sophophora</taxon>
    </lineage>
</organism>
<reference evidence="2" key="1">
    <citation type="journal article" date="2023" name="Genome Biol. Evol.">
        <title>Long-read-based Genome Assembly of Drosophila gunungcola Reveals Fewer Chemosensory Genes in Flower-breeding Species.</title>
        <authorList>
            <person name="Negi A."/>
            <person name="Liao B.Y."/>
            <person name="Yeh S.D."/>
        </authorList>
    </citation>
    <scope>NUCLEOTIDE SEQUENCE</scope>
    <source>
        <strain evidence="2">Sukarami</strain>
    </source>
</reference>
<evidence type="ECO:0000313" key="3">
    <source>
        <dbReference type="Proteomes" id="UP001059596"/>
    </source>
</evidence>
<gene>
    <name evidence="2" type="ORF">M5D96_013474</name>
</gene>
<evidence type="ECO:0000313" key="2">
    <source>
        <dbReference type="EMBL" id="KAI8033778.1"/>
    </source>
</evidence>
<comment type="caution">
    <text evidence="2">The sequence shown here is derived from an EMBL/GenBank/DDBJ whole genome shotgun (WGS) entry which is preliminary data.</text>
</comment>
<keyword evidence="1" id="KW-0732">Signal</keyword>
<dbReference type="EMBL" id="JAMKOV010000104">
    <property type="protein sequence ID" value="KAI8033778.1"/>
    <property type="molecule type" value="Genomic_DNA"/>
</dbReference>
<feature type="signal peptide" evidence="1">
    <location>
        <begin position="1"/>
        <end position="21"/>
    </location>
</feature>
<dbReference type="Proteomes" id="UP001059596">
    <property type="component" value="Unassembled WGS sequence"/>
</dbReference>
<dbReference type="AlphaFoldDB" id="A0A9P9YBH5"/>
<evidence type="ECO:0000256" key="1">
    <source>
        <dbReference type="SAM" id="SignalP"/>
    </source>
</evidence>
<name>A0A9P9YBH5_9MUSC</name>
<proteinExistence type="predicted"/>
<accession>A0A9P9YBH5</accession>
<keyword evidence="3" id="KW-1185">Reference proteome</keyword>
<sequence>MRSPLLLLLLVFSLLLGPSYSGSGKVIYFNELNSSQSAEVAKTPPAVWARACSLTRGEIAADMASFATITAAAEGKESVKMSMHQLLLYSLCFWAVIVFCAPTPSESRRVIFLKPNGIHRGQILATHGMEKACPQCHMIDHRGNCRRIISYNAVHGSSTAEARRLVFYSPHSRTLTGQLLVSRKLTRPCPAGKMRDHRDRCRRAVIFGRSN</sequence>